<dbReference type="Proteomes" id="UP000053259">
    <property type="component" value="Unassembled WGS sequence"/>
</dbReference>
<dbReference type="OrthoDB" id="418595at2759"/>
<feature type="region of interest" description="Disordered" evidence="4">
    <location>
        <begin position="1"/>
        <end position="148"/>
    </location>
</feature>
<feature type="compositionally biased region" description="Basic and acidic residues" evidence="4">
    <location>
        <begin position="258"/>
        <end position="268"/>
    </location>
</feature>
<dbReference type="PROSITE" id="PS01359">
    <property type="entry name" value="ZF_PHD_1"/>
    <property type="match status" value="1"/>
</dbReference>
<evidence type="ECO:0000256" key="2">
    <source>
        <dbReference type="ARBA" id="ARBA00022771"/>
    </source>
</evidence>
<dbReference type="PANTHER" id="PTHR47793:SF1">
    <property type="entry name" value="HISTONE DEACETYLASE COMPLEX SUBUNIT CTI6"/>
    <property type="match status" value="1"/>
</dbReference>
<dbReference type="GO" id="GO:0008270">
    <property type="term" value="F:zinc ion binding"/>
    <property type="evidence" value="ECO:0007669"/>
    <property type="project" value="UniProtKB-KW"/>
</dbReference>
<gene>
    <name evidence="6" type="ORF">PV09_04358</name>
</gene>
<dbReference type="SUPFAM" id="SSF57903">
    <property type="entry name" value="FYVE/PHD zinc finger"/>
    <property type="match status" value="1"/>
</dbReference>
<dbReference type="AlphaFoldDB" id="A0A0D2ADR4"/>
<dbReference type="InterPro" id="IPR013083">
    <property type="entry name" value="Znf_RING/FYVE/PHD"/>
</dbReference>
<evidence type="ECO:0000313" key="6">
    <source>
        <dbReference type="EMBL" id="KIW04610.1"/>
    </source>
</evidence>
<feature type="compositionally biased region" description="Low complexity" evidence="4">
    <location>
        <begin position="402"/>
        <end position="422"/>
    </location>
</feature>
<feature type="compositionally biased region" description="Basic and acidic residues" evidence="4">
    <location>
        <begin position="284"/>
        <end position="297"/>
    </location>
</feature>
<evidence type="ECO:0000256" key="1">
    <source>
        <dbReference type="ARBA" id="ARBA00022723"/>
    </source>
</evidence>
<keyword evidence="2" id="KW-0863">Zinc-finger</keyword>
<feature type="compositionally biased region" description="Polar residues" evidence="4">
    <location>
        <begin position="426"/>
        <end position="443"/>
    </location>
</feature>
<evidence type="ECO:0000259" key="5">
    <source>
        <dbReference type="SMART" id="SM00249"/>
    </source>
</evidence>
<feature type="compositionally biased region" description="Basic and acidic residues" evidence="4">
    <location>
        <begin position="502"/>
        <end position="515"/>
    </location>
</feature>
<dbReference type="PANTHER" id="PTHR47793">
    <property type="entry name" value="HISTONE DEACETYLASE COMPLEX SUBUNIT CTI6"/>
    <property type="match status" value="1"/>
</dbReference>
<feature type="compositionally biased region" description="Basic and acidic residues" evidence="4">
    <location>
        <begin position="218"/>
        <end position="243"/>
    </location>
</feature>
<feature type="compositionally biased region" description="Polar residues" evidence="4">
    <location>
        <begin position="518"/>
        <end position="527"/>
    </location>
</feature>
<dbReference type="STRING" id="253628.A0A0D2ADR4"/>
<dbReference type="InterPro" id="IPR053051">
    <property type="entry name" value="HDAC_complex_subunit"/>
</dbReference>
<evidence type="ECO:0000313" key="7">
    <source>
        <dbReference type="Proteomes" id="UP000053259"/>
    </source>
</evidence>
<dbReference type="VEuPathDB" id="FungiDB:PV09_04358"/>
<feature type="compositionally biased region" description="Low complexity" evidence="4">
    <location>
        <begin position="22"/>
        <end position="32"/>
    </location>
</feature>
<dbReference type="SMART" id="SM00249">
    <property type="entry name" value="PHD"/>
    <property type="match status" value="1"/>
</dbReference>
<dbReference type="Gene3D" id="3.30.40.10">
    <property type="entry name" value="Zinc/RING finger domain, C3HC4 (zinc finger)"/>
    <property type="match status" value="1"/>
</dbReference>
<reference evidence="6 7" key="1">
    <citation type="submission" date="2015-01" db="EMBL/GenBank/DDBJ databases">
        <title>The Genome Sequence of Ochroconis gallopava CBS43764.</title>
        <authorList>
            <consortium name="The Broad Institute Genomics Platform"/>
            <person name="Cuomo C."/>
            <person name="de Hoog S."/>
            <person name="Gorbushina A."/>
            <person name="Stielow B."/>
            <person name="Teixiera M."/>
            <person name="Abouelleil A."/>
            <person name="Chapman S.B."/>
            <person name="Priest M."/>
            <person name="Young S.K."/>
            <person name="Wortman J."/>
            <person name="Nusbaum C."/>
            <person name="Birren B."/>
        </authorList>
    </citation>
    <scope>NUCLEOTIDE SEQUENCE [LARGE SCALE GENOMIC DNA]</scope>
    <source>
        <strain evidence="6 7">CBS 43764</strain>
    </source>
</reference>
<dbReference type="InterPro" id="IPR001965">
    <property type="entry name" value="Znf_PHD"/>
</dbReference>
<feature type="compositionally biased region" description="Basic and acidic residues" evidence="4">
    <location>
        <begin position="553"/>
        <end position="563"/>
    </location>
</feature>
<dbReference type="EMBL" id="KN847540">
    <property type="protein sequence ID" value="KIW04610.1"/>
    <property type="molecule type" value="Genomic_DNA"/>
</dbReference>
<dbReference type="InParanoid" id="A0A0D2ADR4"/>
<keyword evidence="3" id="KW-0862">Zinc</keyword>
<organism evidence="6 7">
    <name type="scientific">Verruconis gallopava</name>
    <dbReference type="NCBI Taxonomy" id="253628"/>
    <lineage>
        <taxon>Eukaryota</taxon>
        <taxon>Fungi</taxon>
        <taxon>Dikarya</taxon>
        <taxon>Ascomycota</taxon>
        <taxon>Pezizomycotina</taxon>
        <taxon>Dothideomycetes</taxon>
        <taxon>Pleosporomycetidae</taxon>
        <taxon>Venturiales</taxon>
        <taxon>Sympoventuriaceae</taxon>
        <taxon>Verruconis</taxon>
    </lineage>
</organism>
<dbReference type="GO" id="GO:0061188">
    <property type="term" value="P:negative regulation of rDNA heterochromatin formation"/>
    <property type="evidence" value="ECO:0007669"/>
    <property type="project" value="TreeGrafter"/>
</dbReference>
<proteinExistence type="predicted"/>
<feature type="compositionally biased region" description="Acidic residues" evidence="4">
    <location>
        <begin position="99"/>
        <end position="109"/>
    </location>
</feature>
<dbReference type="InterPro" id="IPR019786">
    <property type="entry name" value="Zinc_finger_PHD-type_CS"/>
</dbReference>
<dbReference type="GeneID" id="27312331"/>
<evidence type="ECO:0000256" key="4">
    <source>
        <dbReference type="SAM" id="MobiDB-lite"/>
    </source>
</evidence>
<sequence>MPKGTTSPRRLSRARQPPPPSHTNSVSSNSSNRAERNTRSNQKASSPQKSSTPQSFTSEDAGEEAGVAPRGGTSEPPQLRRSKRQHDNDDDGDTKTEDAIEDEIVDDEETTRCICGFQEYPGRPADPTLGRSARGPHGSSQDDQTDDLGGLFIQCDDCQVWQHGGCVSIMEESAVPDNYYCEQCKPELHELLKATDGQKFSHYLPVWSKSHPKSLRKGSVEKDDKAKLLKEKERVTRPPETKRRATMNSRAAYDEDEVLRKVLEESKNEGQPSAENGSRKGKRNRDDSEDVRSETKRQRTASSVLSSRSGDDSGAESDQDKNGKKSTKGAAVKGGTKVDKLTAAEPVVKRRGGRRNGGDVVGEQQPSTSTWTCHCGLWTCLCGPSLRDAVVEPPSLADGTEAESSAAPSARASAKASPAADADTPETPNLLPNSATSAVASTSKRGGKRPGAGRGRSNPAPPTPSEKDEKESPRNGNEGGNTPIPSVMINGATSKRGKRGHQPKDHDSGDSDKDAIAASSTNGNAAPTGSDADIAADSHSNSHVQSSNGSGSKKKEPSMNELKRRAAAMLDWVERAKEDLGKNSIVAPSSSGMSPLGAGSMSPLGAGVNPIIKSELGSVADMLQSRLLGWQVEYGT</sequence>
<accession>A0A0D2ADR4</accession>
<protein>
    <recommendedName>
        <fullName evidence="5">Zinc finger PHD-type domain-containing protein</fullName>
    </recommendedName>
</protein>
<dbReference type="RefSeq" id="XP_016214479.1">
    <property type="nucleotide sequence ID" value="XM_016357687.1"/>
</dbReference>
<feature type="region of interest" description="Disordered" evidence="4">
    <location>
        <begin position="389"/>
        <end position="563"/>
    </location>
</feature>
<dbReference type="GO" id="GO:0070210">
    <property type="term" value="C:Rpd3L-Expanded complex"/>
    <property type="evidence" value="ECO:0007669"/>
    <property type="project" value="TreeGrafter"/>
</dbReference>
<feature type="compositionally biased region" description="Polar residues" evidence="4">
    <location>
        <begin position="42"/>
        <end position="58"/>
    </location>
</feature>
<dbReference type="GO" id="GO:0061186">
    <property type="term" value="P:negative regulation of silent mating-type cassette heterochromatin formation"/>
    <property type="evidence" value="ECO:0007669"/>
    <property type="project" value="TreeGrafter"/>
</dbReference>
<keyword evidence="1" id="KW-0479">Metal-binding</keyword>
<evidence type="ECO:0000256" key="3">
    <source>
        <dbReference type="ARBA" id="ARBA00022833"/>
    </source>
</evidence>
<feature type="compositionally biased region" description="Polar residues" evidence="4">
    <location>
        <begin position="538"/>
        <end position="551"/>
    </location>
</feature>
<dbReference type="InterPro" id="IPR011011">
    <property type="entry name" value="Znf_FYVE_PHD"/>
</dbReference>
<dbReference type="Pfam" id="PF20826">
    <property type="entry name" value="PHD_5"/>
    <property type="match status" value="1"/>
</dbReference>
<keyword evidence="7" id="KW-1185">Reference proteome</keyword>
<feature type="region of interest" description="Disordered" evidence="4">
    <location>
        <begin position="211"/>
        <end position="370"/>
    </location>
</feature>
<name>A0A0D2ADR4_9PEZI</name>
<feature type="domain" description="Zinc finger PHD-type" evidence="5">
    <location>
        <begin position="112"/>
        <end position="185"/>
    </location>
</feature>
<dbReference type="GO" id="GO:0033698">
    <property type="term" value="C:Rpd3L complex"/>
    <property type="evidence" value="ECO:0007669"/>
    <property type="project" value="TreeGrafter"/>
</dbReference>